<dbReference type="AlphaFoldDB" id="A0A452QFR1"/>
<dbReference type="GO" id="GO:0003924">
    <property type="term" value="F:GTPase activity"/>
    <property type="evidence" value="ECO:0007669"/>
    <property type="project" value="InterPro"/>
</dbReference>
<dbReference type="GO" id="GO:0007165">
    <property type="term" value="P:signal transduction"/>
    <property type="evidence" value="ECO:0007669"/>
    <property type="project" value="InterPro"/>
</dbReference>
<dbReference type="PROSITE" id="PS51421">
    <property type="entry name" value="RAS"/>
    <property type="match status" value="1"/>
</dbReference>
<dbReference type="Ensembl" id="ENSUAMT00000004209.1">
    <property type="protein sequence ID" value="ENSUAMP00000003693.1"/>
    <property type="gene ID" value="ENSUAMG00000003410.1"/>
</dbReference>
<dbReference type="Proteomes" id="UP000291022">
    <property type="component" value="Unassembled WGS sequence"/>
</dbReference>
<evidence type="ECO:0000256" key="2">
    <source>
        <dbReference type="ARBA" id="ARBA00023134"/>
    </source>
</evidence>
<evidence type="ECO:0000313" key="4">
    <source>
        <dbReference type="Proteomes" id="UP000291022"/>
    </source>
</evidence>
<dbReference type="GO" id="GO:0005525">
    <property type="term" value="F:GTP binding"/>
    <property type="evidence" value="ECO:0007669"/>
    <property type="project" value="UniProtKB-KW"/>
</dbReference>
<protein>
    <recommendedName>
        <fullName evidence="5">Small monomeric GTPase</fullName>
    </recommendedName>
</protein>
<name>A0A452QFR1_URSAM</name>
<evidence type="ECO:0000256" key="1">
    <source>
        <dbReference type="ARBA" id="ARBA00022741"/>
    </source>
</evidence>
<dbReference type="SMART" id="SM00175">
    <property type="entry name" value="RAB"/>
    <property type="match status" value="1"/>
</dbReference>
<dbReference type="Gene3D" id="3.40.50.300">
    <property type="entry name" value="P-loop containing nucleotide triphosphate hydrolases"/>
    <property type="match status" value="2"/>
</dbReference>
<evidence type="ECO:0000313" key="3">
    <source>
        <dbReference type="Ensembl" id="ENSUAMP00000003693.1"/>
    </source>
</evidence>
<organism evidence="3 4">
    <name type="scientific">Ursus americanus</name>
    <name type="common">American black bear</name>
    <name type="synonym">Euarctos americanus</name>
    <dbReference type="NCBI Taxonomy" id="9643"/>
    <lineage>
        <taxon>Eukaryota</taxon>
        <taxon>Metazoa</taxon>
        <taxon>Chordata</taxon>
        <taxon>Craniata</taxon>
        <taxon>Vertebrata</taxon>
        <taxon>Euteleostomi</taxon>
        <taxon>Mammalia</taxon>
        <taxon>Eutheria</taxon>
        <taxon>Laurasiatheria</taxon>
        <taxon>Carnivora</taxon>
        <taxon>Caniformia</taxon>
        <taxon>Ursidae</taxon>
        <taxon>Ursus</taxon>
    </lineage>
</organism>
<reference evidence="3" key="3">
    <citation type="submission" date="2025-09" db="UniProtKB">
        <authorList>
            <consortium name="Ensembl"/>
        </authorList>
    </citation>
    <scope>IDENTIFICATION</scope>
</reference>
<evidence type="ECO:0008006" key="5">
    <source>
        <dbReference type="Google" id="ProtNLM"/>
    </source>
</evidence>
<dbReference type="STRING" id="9643.ENSUAMP00000003693"/>
<keyword evidence="4" id="KW-1185">Reference proteome</keyword>
<keyword evidence="1" id="KW-0547">Nucleotide-binding</keyword>
<dbReference type="InterPro" id="IPR001806">
    <property type="entry name" value="Small_GTPase"/>
</dbReference>
<accession>A0A452QFR1</accession>
<dbReference type="PRINTS" id="PR00449">
    <property type="entry name" value="RASTRNSFRMNG"/>
</dbReference>
<dbReference type="Pfam" id="PF00071">
    <property type="entry name" value="Ras"/>
    <property type="match status" value="2"/>
</dbReference>
<dbReference type="PANTHER" id="PTHR24070">
    <property type="entry name" value="RAS, DI-RAS, AND RHEB FAMILY MEMBERS OF SMALL GTPASE SUPERFAMILY"/>
    <property type="match status" value="1"/>
</dbReference>
<dbReference type="OMA" id="CDLAAHT"/>
<dbReference type="GO" id="GO:0016020">
    <property type="term" value="C:membrane"/>
    <property type="evidence" value="ECO:0007669"/>
    <property type="project" value="InterPro"/>
</dbReference>
<reference evidence="4" key="1">
    <citation type="submission" date="2016-06" db="EMBL/GenBank/DDBJ databases">
        <title>De novo assembly and RNA-Seq shows season-dependent expression and editing in black bear kidneys.</title>
        <authorList>
            <person name="Korstanje R."/>
            <person name="Srivastava A."/>
            <person name="Sarsani V.K."/>
            <person name="Sheehan S.M."/>
            <person name="Seger R.L."/>
            <person name="Barter M.E."/>
            <person name="Lindqvist C."/>
            <person name="Brody L.C."/>
            <person name="Mullikin J.C."/>
        </authorList>
    </citation>
    <scope>NUCLEOTIDE SEQUENCE [LARGE SCALE GENOMIC DNA]</scope>
</reference>
<keyword evidence="2" id="KW-0342">GTP-binding</keyword>
<reference evidence="3" key="2">
    <citation type="submission" date="2025-08" db="UniProtKB">
        <authorList>
            <consortium name="Ensembl"/>
        </authorList>
    </citation>
    <scope>IDENTIFICATION</scope>
</reference>
<dbReference type="InterPro" id="IPR027417">
    <property type="entry name" value="P-loop_NTPase"/>
</dbReference>
<dbReference type="SMART" id="SM00173">
    <property type="entry name" value="RAS"/>
    <property type="match status" value="1"/>
</dbReference>
<proteinExistence type="predicted"/>
<dbReference type="SUPFAM" id="SSF52540">
    <property type="entry name" value="P-loop containing nucleoside triphosphate hydrolases"/>
    <property type="match status" value="1"/>
</dbReference>
<dbReference type="InterPro" id="IPR020849">
    <property type="entry name" value="Small_GTPase_Ras-type"/>
</dbReference>
<dbReference type="GeneTree" id="ENSGT00940000155653"/>
<sequence>MGIRRYKLPVGSGSAGKSALTIQLIQNYFVDEYDHTQVVINGETCLLDILDTEGQEEYSSVWYQYMHTGEGFQSACRPSEVPRPSVYPMSARQGPGCIRACSPLTDSHLLPSREQIKCVKDSCDVPMVLVGNKCDLAAHTVESWQAHDLARTHGIPYMETSTRRTR</sequence>